<keyword evidence="3" id="KW-1185">Reference proteome</keyword>
<gene>
    <name evidence="2" type="ORF">LTRI10_LOCUS19909</name>
</gene>
<dbReference type="Proteomes" id="UP001497516">
    <property type="component" value="Chromosome 3"/>
</dbReference>
<sequence>MGYSCCCAAARPAADLKTKPPSLYSFVPFTGSPHLDSTSGVRRTTRWVAGDHPTVFDTGFACFVAVFGVAAERAAGVEPHRSRSAPSLGGSFSVSFDGGRSLTRML</sequence>
<feature type="region of interest" description="Disordered" evidence="1">
    <location>
        <begin position="78"/>
        <end position="106"/>
    </location>
</feature>
<accession>A0AAV2DXC9</accession>
<dbReference type="EMBL" id="OZ034816">
    <property type="protein sequence ID" value="CAL1378316.1"/>
    <property type="molecule type" value="Genomic_DNA"/>
</dbReference>
<evidence type="ECO:0000313" key="2">
    <source>
        <dbReference type="EMBL" id="CAL1378316.1"/>
    </source>
</evidence>
<evidence type="ECO:0000256" key="1">
    <source>
        <dbReference type="SAM" id="MobiDB-lite"/>
    </source>
</evidence>
<name>A0AAV2DXC9_9ROSI</name>
<organism evidence="2 3">
    <name type="scientific">Linum trigynum</name>
    <dbReference type="NCBI Taxonomy" id="586398"/>
    <lineage>
        <taxon>Eukaryota</taxon>
        <taxon>Viridiplantae</taxon>
        <taxon>Streptophyta</taxon>
        <taxon>Embryophyta</taxon>
        <taxon>Tracheophyta</taxon>
        <taxon>Spermatophyta</taxon>
        <taxon>Magnoliopsida</taxon>
        <taxon>eudicotyledons</taxon>
        <taxon>Gunneridae</taxon>
        <taxon>Pentapetalae</taxon>
        <taxon>rosids</taxon>
        <taxon>fabids</taxon>
        <taxon>Malpighiales</taxon>
        <taxon>Linaceae</taxon>
        <taxon>Linum</taxon>
    </lineage>
</organism>
<evidence type="ECO:0000313" key="3">
    <source>
        <dbReference type="Proteomes" id="UP001497516"/>
    </source>
</evidence>
<protein>
    <submittedName>
        <fullName evidence="2">Uncharacterized protein</fullName>
    </submittedName>
</protein>
<dbReference type="AlphaFoldDB" id="A0AAV2DXC9"/>
<proteinExistence type="predicted"/>
<reference evidence="2 3" key="1">
    <citation type="submission" date="2024-04" db="EMBL/GenBank/DDBJ databases">
        <authorList>
            <person name="Fracassetti M."/>
        </authorList>
    </citation>
    <scope>NUCLEOTIDE SEQUENCE [LARGE SCALE GENOMIC DNA]</scope>
</reference>